<dbReference type="EMBL" id="JBDFQZ010000001">
    <property type="protein sequence ID" value="KAK9755958.1"/>
    <property type="molecule type" value="Genomic_DNA"/>
</dbReference>
<dbReference type="InterPro" id="IPR052160">
    <property type="entry name" value="Gypsy_RT_Integrase-like"/>
</dbReference>
<protein>
    <submittedName>
        <fullName evidence="1">Uncharacterized protein</fullName>
    </submittedName>
</protein>
<keyword evidence="2" id="KW-1185">Reference proteome</keyword>
<sequence>MSPYRLVFGKTCHLPVELEHRAYWAIKSFHMGLDDVGEHQKLQLQELEELRLESYENAATYKERTKAWHDKMILRKDFKVGQKVLLFQSRLRLFPGKLKSRWVGPFVINNVYAHGAVEIKDPTIGKIIKVNGQRLKPYYDGFDTEVVELLDLYDPIYEN</sequence>
<dbReference type="AlphaFoldDB" id="A0AAW1NGU6"/>
<accession>A0AAW1NGU6</accession>
<dbReference type="PANTHER" id="PTHR47266">
    <property type="entry name" value="ENDONUCLEASE-RELATED"/>
    <property type="match status" value="1"/>
</dbReference>
<gene>
    <name evidence="1" type="ORF">RND81_01G062600</name>
</gene>
<evidence type="ECO:0000313" key="1">
    <source>
        <dbReference type="EMBL" id="KAK9755958.1"/>
    </source>
</evidence>
<reference evidence="1" key="1">
    <citation type="submission" date="2024-03" db="EMBL/GenBank/DDBJ databases">
        <title>WGS assembly of Saponaria officinalis var. Norfolk2.</title>
        <authorList>
            <person name="Jenkins J."/>
            <person name="Shu S."/>
            <person name="Grimwood J."/>
            <person name="Barry K."/>
            <person name="Goodstein D."/>
            <person name="Schmutz J."/>
            <person name="Leebens-Mack J."/>
            <person name="Osbourn A."/>
        </authorList>
    </citation>
    <scope>NUCLEOTIDE SEQUENCE [LARGE SCALE GENOMIC DNA]</scope>
    <source>
        <strain evidence="1">JIC</strain>
    </source>
</reference>
<organism evidence="1 2">
    <name type="scientific">Saponaria officinalis</name>
    <name type="common">Common soapwort</name>
    <name type="synonym">Lychnis saponaria</name>
    <dbReference type="NCBI Taxonomy" id="3572"/>
    <lineage>
        <taxon>Eukaryota</taxon>
        <taxon>Viridiplantae</taxon>
        <taxon>Streptophyta</taxon>
        <taxon>Embryophyta</taxon>
        <taxon>Tracheophyta</taxon>
        <taxon>Spermatophyta</taxon>
        <taxon>Magnoliopsida</taxon>
        <taxon>eudicotyledons</taxon>
        <taxon>Gunneridae</taxon>
        <taxon>Pentapetalae</taxon>
        <taxon>Caryophyllales</taxon>
        <taxon>Caryophyllaceae</taxon>
        <taxon>Caryophylleae</taxon>
        <taxon>Saponaria</taxon>
    </lineage>
</organism>
<dbReference type="Proteomes" id="UP001443914">
    <property type="component" value="Unassembled WGS sequence"/>
</dbReference>
<proteinExistence type="predicted"/>
<evidence type="ECO:0000313" key="2">
    <source>
        <dbReference type="Proteomes" id="UP001443914"/>
    </source>
</evidence>
<comment type="caution">
    <text evidence="1">The sequence shown here is derived from an EMBL/GenBank/DDBJ whole genome shotgun (WGS) entry which is preliminary data.</text>
</comment>
<name>A0AAW1NGU6_SAPOF</name>